<evidence type="ECO:0000256" key="11">
    <source>
        <dbReference type="SAM" id="Phobius"/>
    </source>
</evidence>
<dbReference type="GO" id="GO:0004222">
    <property type="term" value="F:metalloendopeptidase activity"/>
    <property type="evidence" value="ECO:0007669"/>
    <property type="project" value="InterPro"/>
</dbReference>
<evidence type="ECO:0000256" key="7">
    <source>
        <dbReference type="ARBA" id="ARBA00022833"/>
    </source>
</evidence>
<evidence type="ECO:0000313" key="15">
    <source>
        <dbReference type="Proteomes" id="UP000824242"/>
    </source>
</evidence>
<name>A0A9D1AM06_9FIRM</name>
<feature type="domain" description="Peptidase M50" evidence="12">
    <location>
        <begin position="10"/>
        <end position="341"/>
    </location>
</feature>
<evidence type="ECO:0000256" key="4">
    <source>
        <dbReference type="ARBA" id="ARBA00022670"/>
    </source>
</evidence>
<dbReference type="EMBL" id="DVGZ01000041">
    <property type="protein sequence ID" value="HIR46839.1"/>
    <property type="molecule type" value="Genomic_DNA"/>
</dbReference>
<keyword evidence="5 11" id="KW-0812">Transmembrane</keyword>
<keyword evidence="8 11" id="KW-1133">Transmembrane helix</keyword>
<evidence type="ECO:0000256" key="8">
    <source>
        <dbReference type="ARBA" id="ARBA00022989"/>
    </source>
</evidence>
<comment type="caution">
    <text evidence="14">The sequence shown here is derived from an EMBL/GenBank/DDBJ whole genome shotgun (WGS) entry which is preliminary data.</text>
</comment>
<dbReference type="Pfam" id="PF02163">
    <property type="entry name" value="Peptidase_M50"/>
    <property type="match status" value="1"/>
</dbReference>
<dbReference type="InterPro" id="IPR041489">
    <property type="entry name" value="PDZ_6"/>
</dbReference>
<comment type="subcellular location">
    <subcellularLocation>
        <location evidence="2">Membrane</location>
        <topology evidence="2">Multi-pass membrane protein</topology>
    </subcellularLocation>
</comment>
<feature type="transmembrane region" description="Helical" evidence="11">
    <location>
        <begin position="329"/>
        <end position="348"/>
    </location>
</feature>
<comment type="cofactor">
    <cofactor evidence="1">
        <name>Zn(2+)</name>
        <dbReference type="ChEBI" id="CHEBI:29105"/>
    </cofactor>
</comment>
<accession>A0A9D1AM06</accession>
<protein>
    <submittedName>
        <fullName evidence="14">Site-2 protease family protein</fullName>
    </submittedName>
</protein>
<feature type="domain" description="PDZ" evidence="13">
    <location>
        <begin position="125"/>
        <end position="164"/>
    </location>
</feature>
<proteinExistence type="inferred from homology"/>
<dbReference type="CDD" id="cd06163">
    <property type="entry name" value="S2P-M50_PDZ_RseP-like"/>
    <property type="match status" value="1"/>
</dbReference>
<evidence type="ECO:0000256" key="10">
    <source>
        <dbReference type="ARBA" id="ARBA00023136"/>
    </source>
</evidence>
<organism evidence="14 15">
    <name type="scientific">Candidatus Caccousia avicola</name>
    <dbReference type="NCBI Taxonomy" id="2840721"/>
    <lineage>
        <taxon>Bacteria</taxon>
        <taxon>Bacillati</taxon>
        <taxon>Bacillota</taxon>
        <taxon>Clostridia</taxon>
        <taxon>Eubacteriales</taxon>
        <taxon>Oscillospiraceae</taxon>
        <taxon>Oscillospiraceae incertae sedis</taxon>
        <taxon>Candidatus Caccousia</taxon>
    </lineage>
</organism>
<dbReference type="Gene3D" id="2.30.42.10">
    <property type="match status" value="1"/>
</dbReference>
<sequence length="362" mass="39132">MTQVLLVIIAVLLFGLVITIHEFGHFFTAKLCGIRVNEFAVGMGPQIVSFQKGDTLYSLRLLPIGGYCAMEGEQEDSSDERAFNRKPVWKRILVVCMGAVMNIVLGLILMVIVLLQMPLMGSNVVARFEENSALQAAGIQVGDVITSIDGYTVRTDRDLQFALAILDTSGSEVLADFTVDREGQTLHFPDVKINTVQAEDGTKSIIFDFKVMAIPKTFGTVLQKAAEDTISIVRLVWQSLFMLVTGQFGLNDLAGPVGTASAITQAASAGLESNGFAGALNNIVYIIMVITVNLGIMNLLPIPALDGGRLLFLIIEAVVRRPIPRRFEGIVTAAGFIFLMAVMVLVTFSDILRLFTGQGLGA</sequence>
<feature type="transmembrane region" description="Helical" evidence="11">
    <location>
        <begin position="283"/>
        <end position="302"/>
    </location>
</feature>
<keyword evidence="7" id="KW-0862">Zinc</keyword>
<feature type="transmembrane region" description="Helical" evidence="11">
    <location>
        <begin position="92"/>
        <end position="115"/>
    </location>
</feature>
<evidence type="ECO:0000256" key="6">
    <source>
        <dbReference type="ARBA" id="ARBA00022801"/>
    </source>
</evidence>
<dbReference type="SUPFAM" id="SSF50156">
    <property type="entry name" value="PDZ domain-like"/>
    <property type="match status" value="1"/>
</dbReference>
<dbReference type="AlphaFoldDB" id="A0A9D1AM06"/>
<dbReference type="InterPro" id="IPR004387">
    <property type="entry name" value="Pept_M50_Zn"/>
</dbReference>
<reference evidence="14" key="2">
    <citation type="journal article" date="2021" name="PeerJ">
        <title>Extensive microbial diversity within the chicken gut microbiome revealed by metagenomics and culture.</title>
        <authorList>
            <person name="Gilroy R."/>
            <person name="Ravi A."/>
            <person name="Getino M."/>
            <person name="Pursley I."/>
            <person name="Horton D.L."/>
            <person name="Alikhan N.F."/>
            <person name="Baker D."/>
            <person name="Gharbi K."/>
            <person name="Hall N."/>
            <person name="Watson M."/>
            <person name="Adriaenssens E.M."/>
            <person name="Foster-Nyarko E."/>
            <person name="Jarju S."/>
            <person name="Secka A."/>
            <person name="Antonio M."/>
            <person name="Oren A."/>
            <person name="Chaudhuri R.R."/>
            <person name="La Ragione R."/>
            <person name="Hildebrand F."/>
            <person name="Pallen M.J."/>
        </authorList>
    </citation>
    <scope>NUCLEOTIDE SEQUENCE</scope>
    <source>
        <strain evidence="14">ChiSxjej1B13-7958</strain>
    </source>
</reference>
<comment type="similarity">
    <text evidence="3">Belongs to the peptidase M50B family.</text>
</comment>
<dbReference type="Pfam" id="PF17820">
    <property type="entry name" value="PDZ_6"/>
    <property type="match status" value="1"/>
</dbReference>
<dbReference type="InterPro" id="IPR008915">
    <property type="entry name" value="Peptidase_M50"/>
</dbReference>
<evidence type="ECO:0000256" key="9">
    <source>
        <dbReference type="ARBA" id="ARBA00023049"/>
    </source>
</evidence>
<reference evidence="14" key="1">
    <citation type="submission" date="2020-10" db="EMBL/GenBank/DDBJ databases">
        <authorList>
            <person name="Gilroy R."/>
        </authorList>
    </citation>
    <scope>NUCLEOTIDE SEQUENCE</scope>
    <source>
        <strain evidence="14">ChiSxjej1B13-7958</strain>
    </source>
</reference>
<evidence type="ECO:0000256" key="1">
    <source>
        <dbReference type="ARBA" id="ARBA00001947"/>
    </source>
</evidence>
<evidence type="ECO:0000259" key="12">
    <source>
        <dbReference type="Pfam" id="PF02163"/>
    </source>
</evidence>
<dbReference type="Proteomes" id="UP000824242">
    <property type="component" value="Unassembled WGS sequence"/>
</dbReference>
<evidence type="ECO:0000256" key="2">
    <source>
        <dbReference type="ARBA" id="ARBA00004141"/>
    </source>
</evidence>
<evidence type="ECO:0000256" key="3">
    <source>
        <dbReference type="ARBA" id="ARBA00007931"/>
    </source>
</evidence>
<keyword evidence="6" id="KW-0378">Hydrolase</keyword>
<keyword evidence="4 14" id="KW-0645">Protease</keyword>
<evidence type="ECO:0000313" key="14">
    <source>
        <dbReference type="EMBL" id="HIR46839.1"/>
    </source>
</evidence>
<dbReference type="GO" id="GO:0006508">
    <property type="term" value="P:proteolysis"/>
    <property type="evidence" value="ECO:0007669"/>
    <property type="project" value="UniProtKB-KW"/>
</dbReference>
<dbReference type="GO" id="GO:0016020">
    <property type="term" value="C:membrane"/>
    <property type="evidence" value="ECO:0007669"/>
    <property type="project" value="UniProtKB-SubCell"/>
</dbReference>
<gene>
    <name evidence="14" type="ORF">IAB89_04135</name>
</gene>
<dbReference type="PANTHER" id="PTHR42837:SF2">
    <property type="entry name" value="MEMBRANE METALLOPROTEASE ARASP2, CHLOROPLASTIC-RELATED"/>
    <property type="match status" value="1"/>
</dbReference>
<keyword evidence="10 11" id="KW-0472">Membrane</keyword>
<dbReference type="PANTHER" id="PTHR42837">
    <property type="entry name" value="REGULATOR OF SIGMA-E PROTEASE RSEP"/>
    <property type="match status" value="1"/>
</dbReference>
<dbReference type="InterPro" id="IPR036034">
    <property type="entry name" value="PDZ_sf"/>
</dbReference>
<evidence type="ECO:0000259" key="13">
    <source>
        <dbReference type="Pfam" id="PF17820"/>
    </source>
</evidence>
<keyword evidence="9" id="KW-0482">Metalloprotease</keyword>
<evidence type="ECO:0000256" key="5">
    <source>
        <dbReference type="ARBA" id="ARBA00022692"/>
    </source>
</evidence>